<dbReference type="SUPFAM" id="SSF52096">
    <property type="entry name" value="ClpP/crotonase"/>
    <property type="match status" value="1"/>
</dbReference>
<gene>
    <name evidence="2" type="ORF">C8D88_1011659</name>
</gene>
<dbReference type="GO" id="GO:0007165">
    <property type="term" value="P:signal transduction"/>
    <property type="evidence" value="ECO:0007669"/>
    <property type="project" value="TreeGrafter"/>
</dbReference>
<dbReference type="Proteomes" id="UP000246005">
    <property type="component" value="Unassembled WGS sequence"/>
</dbReference>
<dbReference type="GO" id="GO:0006508">
    <property type="term" value="P:proteolysis"/>
    <property type="evidence" value="ECO:0007669"/>
    <property type="project" value="InterPro"/>
</dbReference>
<evidence type="ECO:0000313" key="3">
    <source>
        <dbReference type="Proteomes" id="UP000246005"/>
    </source>
</evidence>
<dbReference type="GO" id="GO:0030288">
    <property type="term" value="C:outer membrane-bounded periplasmic space"/>
    <property type="evidence" value="ECO:0007669"/>
    <property type="project" value="TreeGrafter"/>
</dbReference>
<proteinExistence type="predicted"/>
<reference evidence="2 3" key="1">
    <citation type="submission" date="2018-05" db="EMBL/GenBank/DDBJ databases">
        <title>Genomic Encyclopedia of Type Strains, Phase IV (KMG-IV): sequencing the most valuable type-strain genomes for metagenomic binning, comparative biology and taxonomic classification.</title>
        <authorList>
            <person name="Goeker M."/>
        </authorList>
    </citation>
    <scope>NUCLEOTIDE SEQUENCE [LARGE SCALE GENOMIC DNA]</scope>
    <source>
        <strain evidence="2 3">DSM 45480</strain>
    </source>
</reference>
<dbReference type="GO" id="GO:0004175">
    <property type="term" value="F:endopeptidase activity"/>
    <property type="evidence" value="ECO:0007669"/>
    <property type="project" value="TreeGrafter"/>
</dbReference>
<evidence type="ECO:0000259" key="1">
    <source>
        <dbReference type="SMART" id="SM00245"/>
    </source>
</evidence>
<name>A0A316IFY4_9PSEU</name>
<dbReference type="SMART" id="SM00245">
    <property type="entry name" value="TSPc"/>
    <property type="match status" value="1"/>
</dbReference>
<dbReference type="InterPro" id="IPR005151">
    <property type="entry name" value="Tail-specific_protease"/>
</dbReference>
<dbReference type="Pfam" id="PF03572">
    <property type="entry name" value="Peptidase_S41"/>
    <property type="match status" value="1"/>
</dbReference>
<protein>
    <submittedName>
        <fullName evidence="2">Peptidase S41-like protein</fullName>
    </submittedName>
</protein>
<sequence>MIRYVLLVLLLLSTGVGEPVSPARSYLDTALDLLQQHSMESSAADWPRLRAEAHRAGDAHDAIRWVIGELGNPHTVLRTSPGGGPPPSIREVPGVRMIGSTAHLKLPQTSSDNGETYVESGRYLLRDLLAARPSGWVVDLRGNHGGDMHPMLTVVAPLLGEGKTGSFVHPDGTTTDWGIRDGHVHDGERIWFPQVEMPPAVNGPVAVLIDGGTASSGEAVLLAFTGAARTRSFGEPTAGYATSNELFLLPDGARLAITTAYMADRTGRTYGNTPIAPQTLVDSDEALDAAIEWLAEQT</sequence>
<dbReference type="InterPro" id="IPR029045">
    <property type="entry name" value="ClpP/crotonase-like_dom_sf"/>
</dbReference>
<dbReference type="GO" id="GO:0008236">
    <property type="term" value="F:serine-type peptidase activity"/>
    <property type="evidence" value="ECO:0007669"/>
    <property type="project" value="InterPro"/>
</dbReference>
<comment type="caution">
    <text evidence="2">The sequence shown here is derived from an EMBL/GenBank/DDBJ whole genome shotgun (WGS) entry which is preliminary data.</text>
</comment>
<evidence type="ECO:0000313" key="2">
    <source>
        <dbReference type="EMBL" id="PWK91620.1"/>
    </source>
</evidence>
<dbReference type="RefSeq" id="WP_109632355.1">
    <property type="nucleotide sequence ID" value="NZ_QGHB01000001.1"/>
</dbReference>
<accession>A0A316IFY4</accession>
<feature type="domain" description="Tail specific protease" evidence="1">
    <location>
        <begin position="87"/>
        <end position="282"/>
    </location>
</feature>
<dbReference type="PANTHER" id="PTHR32060">
    <property type="entry name" value="TAIL-SPECIFIC PROTEASE"/>
    <property type="match status" value="1"/>
</dbReference>
<dbReference type="EMBL" id="QGHB01000001">
    <property type="protein sequence ID" value="PWK91620.1"/>
    <property type="molecule type" value="Genomic_DNA"/>
</dbReference>
<dbReference type="PANTHER" id="PTHR32060:SF30">
    <property type="entry name" value="CARBOXY-TERMINAL PROCESSING PROTEASE CTPA"/>
    <property type="match status" value="1"/>
</dbReference>
<organism evidence="2 3">
    <name type="scientific">Lentzea atacamensis</name>
    <dbReference type="NCBI Taxonomy" id="531938"/>
    <lineage>
        <taxon>Bacteria</taxon>
        <taxon>Bacillati</taxon>
        <taxon>Actinomycetota</taxon>
        <taxon>Actinomycetes</taxon>
        <taxon>Pseudonocardiales</taxon>
        <taxon>Pseudonocardiaceae</taxon>
        <taxon>Lentzea</taxon>
    </lineage>
</organism>
<dbReference type="CDD" id="cd06567">
    <property type="entry name" value="Peptidase_S41"/>
    <property type="match status" value="1"/>
</dbReference>
<dbReference type="AlphaFoldDB" id="A0A316IFY4"/>
<dbReference type="Gene3D" id="3.90.226.10">
    <property type="entry name" value="2-enoyl-CoA Hydratase, Chain A, domain 1"/>
    <property type="match status" value="1"/>
</dbReference>